<feature type="transmembrane region" description="Helical" evidence="7">
    <location>
        <begin position="38"/>
        <end position="58"/>
    </location>
</feature>
<reference evidence="9" key="2">
    <citation type="journal article" date="2021" name="J Anim Sci Technol">
        <title>Complete genome sequence of Paenibacillus konkukensis sp. nov. SK3146 as a potential probiotic strain.</title>
        <authorList>
            <person name="Jung H.I."/>
            <person name="Park S."/>
            <person name="Niu K.M."/>
            <person name="Lee S.W."/>
            <person name="Kothari D."/>
            <person name="Yi K.J."/>
            <person name="Kim S.K."/>
        </authorList>
    </citation>
    <scope>NUCLEOTIDE SEQUENCE</scope>
    <source>
        <strain evidence="9">SK3146</strain>
    </source>
</reference>
<feature type="transmembrane region" description="Helical" evidence="7">
    <location>
        <begin position="105"/>
        <end position="122"/>
    </location>
</feature>
<evidence type="ECO:0000313" key="10">
    <source>
        <dbReference type="Proteomes" id="UP001057134"/>
    </source>
</evidence>
<gene>
    <name evidence="9" type="primary">ynfM_1</name>
    <name evidence="9" type="ORF">SK3146_00524</name>
</gene>
<dbReference type="InterPro" id="IPR036259">
    <property type="entry name" value="MFS_trans_sf"/>
</dbReference>
<feature type="transmembrane region" description="Helical" evidence="7">
    <location>
        <begin position="245"/>
        <end position="267"/>
    </location>
</feature>
<protein>
    <submittedName>
        <fullName evidence="9">Inner membrane transport protein YnfM</fullName>
    </submittedName>
</protein>
<keyword evidence="2" id="KW-0813">Transport</keyword>
<evidence type="ECO:0000256" key="4">
    <source>
        <dbReference type="ARBA" id="ARBA00022989"/>
    </source>
</evidence>
<keyword evidence="5 7" id="KW-0472">Membrane</keyword>
<dbReference type="InterPro" id="IPR020846">
    <property type="entry name" value="MFS_dom"/>
</dbReference>
<accession>A0ABY4RGT7</accession>
<evidence type="ECO:0000256" key="5">
    <source>
        <dbReference type="ARBA" id="ARBA00023136"/>
    </source>
</evidence>
<keyword evidence="10" id="KW-1185">Reference proteome</keyword>
<evidence type="ECO:0000256" key="3">
    <source>
        <dbReference type="ARBA" id="ARBA00022692"/>
    </source>
</evidence>
<dbReference type="CDD" id="cd17324">
    <property type="entry name" value="MFS_NepI_like"/>
    <property type="match status" value="1"/>
</dbReference>
<dbReference type="Gene3D" id="1.20.1250.20">
    <property type="entry name" value="MFS general substrate transporter like domains"/>
    <property type="match status" value="1"/>
</dbReference>
<evidence type="ECO:0000256" key="7">
    <source>
        <dbReference type="SAM" id="Phobius"/>
    </source>
</evidence>
<reference evidence="9" key="1">
    <citation type="submission" date="2018-02" db="EMBL/GenBank/DDBJ databases">
        <authorList>
            <person name="Kim S.-K."/>
            <person name="Jung H.-I."/>
            <person name="Lee S.-W."/>
        </authorList>
    </citation>
    <scope>NUCLEOTIDE SEQUENCE</scope>
    <source>
        <strain evidence="9">SK3146</strain>
    </source>
</reference>
<evidence type="ECO:0000256" key="6">
    <source>
        <dbReference type="SAM" id="MobiDB-lite"/>
    </source>
</evidence>
<dbReference type="EMBL" id="CP027059">
    <property type="protein sequence ID" value="UQZ81368.1"/>
    <property type="molecule type" value="Genomic_DNA"/>
</dbReference>
<proteinExistence type="predicted"/>
<feature type="transmembrane region" description="Helical" evidence="7">
    <location>
        <begin position="273"/>
        <end position="293"/>
    </location>
</feature>
<dbReference type="InterPro" id="IPR011701">
    <property type="entry name" value="MFS"/>
</dbReference>
<dbReference type="Proteomes" id="UP001057134">
    <property type="component" value="Chromosome"/>
</dbReference>
<evidence type="ECO:0000259" key="8">
    <source>
        <dbReference type="PROSITE" id="PS50850"/>
    </source>
</evidence>
<feature type="domain" description="Major facilitator superfamily (MFS) profile" evidence="8">
    <location>
        <begin position="36"/>
        <end position="418"/>
    </location>
</feature>
<feature type="transmembrane region" description="Helical" evidence="7">
    <location>
        <begin position="367"/>
        <end position="387"/>
    </location>
</feature>
<dbReference type="PROSITE" id="PS50850">
    <property type="entry name" value="MFS"/>
    <property type="match status" value="1"/>
</dbReference>
<dbReference type="SUPFAM" id="SSF103473">
    <property type="entry name" value="MFS general substrate transporter"/>
    <property type="match status" value="1"/>
</dbReference>
<feature type="transmembrane region" description="Helical" evidence="7">
    <location>
        <begin position="393"/>
        <end position="414"/>
    </location>
</feature>
<evidence type="ECO:0000256" key="1">
    <source>
        <dbReference type="ARBA" id="ARBA00004651"/>
    </source>
</evidence>
<dbReference type="Pfam" id="PF07690">
    <property type="entry name" value="MFS_1"/>
    <property type="match status" value="1"/>
</dbReference>
<feature type="region of interest" description="Disordered" evidence="6">
    <location>
        <begin position="1"/>
        <end position="28"/>
    </location>
</feature>
<feature type="transmembrane region" description="Helical" evidence="7">
    <location>
        <begin position="73"/>
        <end position="93"/>
    </location>
</feature>
<feature type="transmembrane region" description="Helical" evidence="7">
    <location>
        <begin position="162"/>
        <end position="181"/>
    </location>
</feature>
<organism evidence="9 10">
    <name type="scientific">Paenibacillus konkukensis</name>
    <dbReference type="NCBI Taxonomy" id="2020716"/>
    <lineage>
        <taxon>Bacteria</taxon>
        <taxon>Bacillati</taxon>
        <taxon>Bacillota</taxon>
        <taxon>Bacilli</taxon>
        <taxon>Bacillales</taxon>
        <taxon>Paenibacillaceae</taxon>
        <taxon>Paenibacillus</taxon>
    </lineage>
</organism>
<evidence type="ECO:0000313" key="9">
    <source>
        <dbReference type="EMBL" id="UQZ81368.1"/>
    </source>
</evidence>
<feature type="transmembrane region" description="Helical" evidence="7">
    <location>
        <begin position="128"/>
        <end position="150"/>
    </location>
</feature>
<name>A0ABY4RGT7_9BACL</name>
<keyword evidence="3 7" id="KW-0812">Transmembrane</keyword>
<dbReference type="PANTHER" id="PTHR42910">
    <property type="entry name" value="TRANSPORTER SCO4007-RELATED"/>
    <property type="match status" value="1"/>
</dbReference>
<feature type="transmembrane region" description="Helical" evidence="7">
    <location>
        <begin position="193"/>
        <end position="212"/>
    </location>
</feature>
<keyword evidence="4 7" id="KW-1133">Transmembrane helix</keyword>
<dbReference type="PANTHER" id="PTHR42910:SF1">
    <property type="entry name" value="MAJOR FACILITATOR SUPERFAMILY (MFS) PROFILE DOMAIN-CONTAINING PROTEIN"/>
    <property type="match status" value="1"/>
</dbReference>
<sequence>MKQQKEPFTPWTKERRSGRFDPSATASPQQAASALPRYMIWMLAAACGFAVANIYYAQPLLDAIAAELGIKNASVGIVITVTQLCYAAGLFLLVPLGDLLNRRKLIASLMTLTVAALAAVSMATNISILLAGLAGVGLLAVVAQVIVAYAASIASDRERGRVVGQVTSGIVTGILLARAAAGVLADLAGWRSVYLVSAALTLLTALVLYRALPHREEDRAALSYARLLRSVLQLFIREPILRLRAALALFIFAAFSILWTSLVLPLSSPPLSLSHSAIGAFGLAGAAGALAAARAGRLADQGHGQTTTGIALALLLASWLPISRAAQSLPALILGVVILDLAVQTVHVTNQSMILRIRPEARSRLTAAYMIFYSIGSASGSIASTAVYARFGWHGVCLLGASVSAAALLFWALASASRYSKPSG</sequence>
<comment type="subcellular location">
    <subcellularLocation>
        <location evidence="1">Cell membrane</location>
        <topology evidence="1">Multi-pass membrane protein</topology>
    </subcellularLocation>
</comment>
<evidence type="ECO:0000256" key="2">
    <source>
        <dbReference type="ARBA" id="ARBA00022448"/>
    </source>
</evidence>